<dbReference type="Proteomes" id="UP000094385">
    <property type="component" value="Unassembled WGS sequence"/>
</dbReference>
<sequence length="61" mass="6541">MMGIISTAMVVTSSERYSRPKTTQPGNREWVTVIQGVNSQGGPTLPDLCGTTSPWLMVSGK</sequence>
<keyword evidence="2" id="KW-1185">Reference proteome</keyword>
<proteinExistence type="predicted"/>
<evidence type="ECO:0000313" key="2">
    <source>
        <dbReference type="Proteomes" id="UP000094385"/>
    </source>
</evidence>
<dbReference type="AlphaFoldDB" id="A0A1E3Q990"/>
<accession>A0A1E3Q990</accession>
<evidence type="ECO:0000313" key="1">
    <source>
        <dbReference type="EMBL" id="ODQ74054.1"/>
    </source>
</evidence>
<reference evidence="1 2" key="1">
    <citation type="journal article" date="2016" name="Proc. Natl. Acad. Sci. U.S.A.">
        <title>Comparative genomics of biotechnologically important yeasts.</title>
        <authorList>
            <person name="Riley R."/>
            <person name="Haridas S."/>
            <person name="Wolfe K.H."/>
            <person name="Lopes M.R."/>
            <person name="Hittinger C.T."/>
            <person name="Goeker M."/>
            <person name="Salamov A.A."/>
            <person name="Wisecaver J.H."/>
            <person name="Long T.M."/>
            <person name="Calvey C.H."/>
            <person name="Aerts A.L."/>
            <person name="Barry K.W."/>
            <person name="Choi C."/>
            <person name="Clum A."/>
            <person name="Coughlan A.Y."/>
            <person name="Deshpande S."/>
            <person name="Douglass A.P."/>
            <person name="Hanson S.J."/>
            <person name="Klenk H.-P."/>
            <person name="LaButti K.M."/>
            <person name="Lapidus A."/>
            <person name="Lindquist E.A."/>
            <person name="Lipzen A.M."/>
            <person name="Meier-Kolthoff J.P."/>
            <person name="Ohm R.A."/>
            <person name="Otillar R.P."/>
            <person name="Pangilinan J.L."/>
            <person name="Peng Y."/>
            <person name="Rokas A."/>
            <person name="Rosa C.A."/>
            <person name="Scheuner C."/>
            <person name="Sibirny A.A."/>
            <person name="Slot J.C."/>
            <person name="Stielow J.B."/>
            <person name="Sun H."/>
            <person name="Kurtzman C.P."/>
            <person name="Blackwell M."/>
            <person name="Grigoriev I.V."/>
            <person name="Jeffries T.W."/>
        </authorList>
    </citation>
    <scope>NUCLEOTIDE SEQUENCE [LARGE SCALE GENOMIC DNA]</scope>
    <source>
        <strain evidence="1 2">NRRL Y-11557</strain>
    </source>
</reference>
<organism evidence="1 2">
    <name type="scientific">Lipomyces starkeyi NRRL Y-11557</name>
    <dbReference type="NCBI Taxonomy" id="675824"/>
    <lineage>
        <taxon>Eukaryota</taxon>
        <taxon>Fungi</taxon>
        <taxon>Dikarya</taxon>
        <taxon>Ascomycota</taxon>
        <taxon>Saccharomycotina</taxon>
        <taxon>Lipomycetes</taxon>
        <taxon>Lipomycetales</taxon>
        <taxon>Lipomycetaceae</taxon>
        <taxon>Lipomyces</taxon>
    </lineage>
</organism>
<name>A0A1E3Q990_LIPST</name>
<dbReference type="OrthoDB" id="3762113at2759"/>
<gene>
    <name evidence="1" type="ORF">LIPSTDRAFT_336507</name>
</gene>
<dbReference type="EMBL" id="KV454292">
    <property type="protein sequence ID" value="ODQ74054.1"/>
    <property type="molecule type" value="Genomic_DNA"/>
</dbReference>
<protein>
    <submittedName>
        <fullName evidence="1">Uncharacterized protein</fullName>
    </submittedName>
</protein>